<dbReference type="Pfam" id="PF13115">
    <property type="entry name" value="YtkA"/>
    <property type="match status" value="1"/>
</dbReference>
<dbReference type="InterPro" id="IPR032693">
    <property type="entry name" value="YtkA-like_dom"/>
</dbReference>
<dbReference type="Proteomes" id="UP001589733">
    <property type="component" value="Unassembled WGS sequence"/>
</dbReference>
<dbReference type="EMBL" id="JBHLYR010000056">
    <property type="protein sequence ID" value="MFB9993795.1"/>
    <property type="molecule type" value="Genomic_DNA"/>
</dbReference>
<dbReference type="RefSeq" id="WP_380013328.1">
    <property type="nucleotide sequence ID" value="NZ_JBHLYR010000056.1"/>
</dbReference>
<evidence type="ECO:0000313" key="2">
    <source>
        <dbReference type="EMBL" id="MFB9993795.1"/>
    </source>
</evidence>
<proteinExistence type="predicted"/>
<sequence length="157" mass="17406">MHNTTSLRARFHRVRRSLLITGALLSAGILAAAIAIRSNGVPANLDYSTSRTSNAGVFNATYTPGITPIPIHKLHHWTLHLETPDGQPIEGARIQVDGDMPQHGHGLPTQPQVTQEFGNGDYLVEGLKFQMGGWWVMDYQVTVKNRVDTVRFNLLLR</sequence>
<accession>A0ABV6B210</accession>
<reference evidence="2 3" key="1">
    <citation type="submission" date="2024-09" db="EMBL/GenBank/DDBJ databases">
        <authorList>
            <person name="Sun Q."/>
            <person name="Mori K."/>
        </authorList>
    </citation>
    <scope>NUCLEOTIDE SEQUENCE [LARGE SCALE GENOMIC DNA]</scope>
    <source>
        <strain evidence="2 3">JCM 13503</strain>
    </source>
</reference>
<keyword evidence="3" id="KW-1185">Reference proteome</keyword>
<feature type="domain" description="YtkA-like" evidence="1">
    <location>
        <begin position="76"/>
        <end position="136"/>
    </location>
</feature>
<comment type="caution">
    <text evidence="2">The sequence shown here is derived from an EMBL/GenBank/DDBJ whole genome shotgun (WGS) entry which is preliminary data.</text>
</comment>
<protein>
    <submittedName>
        <fullName evidence="2">FixH family protein</fullName>
    </submittedName>
</protein>
<organism evidence="2 3">
    <name type="scientific">Deinococcus oregonensis</name>
    <dbReference type="NCBI Taxonomy" id="1805970"/>
    <lineage>
        <taxon>Bacteria</taxon>
        <taxon>Thermotogati</taxon>
        <taxon>Deinococcota</taxon>
        <taxon>Deinococci</taxon>
        <taxon>Deinococcales</taxon>
        <taxon>Deinococcaceae</taxon>
        <taxon>Deinococcus</taxon>
    </lineage>
</organism>
<evidence type="ECO:0000259" key="1">
    <source>
        <dbReference type="Pfam" id="PF13115"/>
    </source>
</evidence>
<evidence type="ECO:0000313" key="3">
    <source>
        <dbReference type="Proteomes" id="UP001589733"/>
    </source>
</evidence>
<gene>
    <name evidence="2" type="ORF">ACFFLM_17700</name>
</gene>
<name>A0ABV6B210_9DEIO</name>